<dbReference type="InterPro" id="IPR036097">
    <property type="entry name" value="HisK_dim/P_sf"/>
</dbReference>
<feature type="domain" description="Histidine kinase" evidence="12">
    <location>
        <begin position="276"/>
        <end position="485"/>
    </location>
</feature>
<keyword evidence="4" id="KW-0597">Phosphoprotein</keyword>
<keyword evidence="7 14" id="KW-0418">Kinase</keyword>
<keyword evidence="6" id="KW-0547">Nucleotide-binding</keyword>
<gene>
    <name evidence="14" type="ordered locus">A2cp1_0125</name>
</gene>
<dbReference type="GO" id="GO:0016020">
    <property type="term" value="C:membrane"/>
    <property type="evidence" value="ECO:0007669"/>
    <property type="project" value="UniProtKB-SubCell"/>
</dbReference>
<dbReference type="PANTHER" id="PTHR43065:SF10">
    <property type="entry name" value="PEROXIDE STRESS-ACTIVATED HISTIDINE KINASE MAK3"/>
    <property type="match status" value="1"/>
</dbReference>
<dbReference type="Pfam" id="PF02518">
    <property type="entry name" value="HATPase_c"/>
    <property type="match status" value="1"/>
</dbReference>
<dbReference type="RefSeq" id="WP_012631571.1">
    <property type="nucleotide sequence ID" value="NC_011891.1"/>
</dbReference>
<proteinExistence type="predicted"/>
<dbReference type="InterPro" id="IPR003594">
    <property type="entry name" value="HATPase_dom"/>
</dbReference>
<dbReference type="EC" id="2.7.13.3" evidence="3"/>
<dbReference type="PROSITE" id="PS50109">
    <property type="entry name" value="HIS_KIN"/>
    <property type="match status" value="1"/>
</dbReference>
<dbReference type="GO" id="GO:0000155">
    <property type="term" value="F:phosphorelay sensor kinase activity"/>
    <property type="evidence" value="ECO:0007669"/>
    <property type="project" value="InterPro"/>
</dbReference>
<dbReference type="InterPro" id="IPR003661">
    <property type="entry name" value="HisK_dim/P_dom"/>
</dbReference>
<dbReference type="SUPFAM" id="SSF55874">
    <property type="entry name" value="ATPase domain of HSP90 chaperone/DNA topoisomerase II/histidine kinase"/>
    <property type="match status" value="1"/>
</dbReference>
<keyword evidence="9" id="KW-0902">Two-component regulatory system</keyword>
<dbReference type="Gene3D" id="3.30.565.10">
    <property type="entry name" value="Histidine kinase-like ATPase, C-terminal domain"/>
    <property type="match status" value="1"/>
</dbReference>
<dbReference type="InterPro" id="IPR004358">
    <property type="entry name" value="Sig_transdc_His_kin-like_C"/>
</dbReference>
<dbReference type="Gene3D" id="6.10.340.10">
    <property type="match status" value="1"/>
</dbReference>
<dbReference type="CDD" id="cd00075">
    <property type="entry name" value="HATPase"/>
    <property type="match status" value="1"/>
</dbReference>
<evidence type="ECO:0000256" key="7">
    <source>
        <dbReference type="ARBA" id="ARBA00022777"/>
    </source>
</evidence>
<evidence type="ECO:0000313" key="14">
    <source>
        <dbReference type="EMBL" id="ACL63484.1"/>
    </source>
</evidence>
<evidence type="ECO:0000256" key="11">
    <source>
        <dbReference type="SAM" id="Phobius"/>
    </source>
</evidence>
<dbReference type="CDD" id="cd00082">
    <property type="entry name" value="HisKA"/>
    <property type="match status" value="1"/>
</dbReference>
<comment type="catalytic activity">
    <reaction evidence="1">
        <text>ATP + protein L-histidine = ADP + protein N-phospho-L-histidine.</text>
        <dbReference type="EC" id="2.7.13.3"/>
    </reaction>
</comment>
<dbReference type="SMART" id="SM00387">
    <property type="entry name" value="HATPase_c"/>
    <property type="match status" value="1"/>
</dbReference>
<dbReference type="Proteomes" id="UP000007089">
    <property type="component" value="Chromosome"/>
</dbReference>
<dbReference type="InterPro" id="IPR003660">
    <property type="entry name" value="HAMP_dom"/>
</dbReference>
<name>B8J7Z2_ANAD2</name>
<organism evidence="14 15">
    <name type="scientific">Anaeromyxobacter dehalogenans (strain ATCC BAA-258 / DSM 21875 / 2CP-1)</name>
    <dbReference type="NCBI Taxonomy" id="455488"/>
    <lineage>
        <taxon>Bacteria</taxon>
        <taxon>Pseudomonadati</taxon>
        <taxon>Myxococcota</taxon>
        <taxon>Myxococcia</taxon>
        <taxon>Myxococcales</taxon>
        <taxon>Cystobacterineae</taxon>
        <taxon>Anaeromyxobacteraceae</taxon>
        <taxon>Anaeromyxobacter</taxon>
    </lineage>
</organism>
<dbReference type="EMBL" id="CP001359">
    <property type="protein sequence ID" value="ACL63484.1"/>
    <property type="molecule type" value="Genomic_DNA"/>
</dbReference>
<dbReference type="PRINTS" id="PR00344">
    <property type="entry name" value="BCTRLSENSOR"/>
</dbReference>
<evidence type="ECO:0000256" key="1">
    <source>
        <dbReference type="ARBA" id="ARBA00000085"/>
    </source>
</evidence>
<evidence type="ECO:0000256" key="6">
    <source>
        <dbReference type="ARBA" id="ARBA00022741"/>
    </source>
</evidence>
<keyword evidence="11" id="KW-0472">Membrane</keyword>
<feature type="coiled-coil region" evidence="10">
    <location>
        <begin position="233"/>
        <end position="267"/>
    </location>
</feature>
<comment type="subcellular location">
    <subcellularLocation>
        <location evidence="2">Membrane</location>
    </subcellularLocation>
</comment>
<evidence type="ECO:0000256" key="4">
    <source>
        <dbReference type="ARBA" id="ARBA00022553"/>
    </source>
</evidence>
<accession>B8J7Z2</accession>
<dbReference type="Pfam" id="PF00512">
    <property type="entry name" value="HisKA"/>
    <property type="match status" value="1"/>
</dbReference>
<dbReference type="AlphaFoldDB" id="B8J7Z2"/>
<evidence type="ECO:0000256" key="9">
    <source>
        <dbReference type="ARBA" id="ARBA00023012"/>
    </source>
</evidence>
<keyword evidence="10" id="KW-0175">Coiled coil</keyword>
<keyword evidence="15" id="KW-1185">Reference proteome</keyword>
<evidence type="ECO:0000313" key="15">
    <source>
        <dbReference type="Proteomes" id="UP000007089"/>
    </source>
</evidence>
<dbReference type="InterPro" id="IPR036890">
    <property type="entry name" value="HATPase_C_sf"/>
</dbReference>
<keyword evidence="8" id="KW-0067">ATP-binding</keyword>
<evidence type="ECO:0000259" key="12">
    <source>
        <dbReference type="PROSITE" id="PS50109"/>
    </source>
</evidence>
<dbReference type="SMART" id="SM00388">
    <property type="entry name" value="HisKA"/>
    <property type="match status" value="1"/>
</dbReference>
<protein>
    <recommendedName>
        <fullName evidence="3">histidine kinase</fullName>
        <ecNumber evidence="3">2.7.13.3</ecNumber>
    </recommendedName>
</protein>
<evidence type="ECO:0000259" key="13">
    <source>
        <dbReference type="PROSITE" id="PS50885"/>
    </source>
</evidence>
<feature type="domain" description="HAMP" evidence="13">
    <location>
        <begin position="190"/>
        <end position="241"/>
    </location>
</feature>
<dbReference type="HOGENOM" id="CLU_547074_0_0_7"/>
<feature type="transmembrane region" description="Helical" evidence="11">
    <location>
        <begin position="7"/>
        <end position="28"/>
    </location>
</feature>
<keyword evidence="11" id="KW-0812">Transmembrane</keyword>
<evidence type="ECO:0000256" key="2">
    <source>
        <dbReference type="ARBA" id="ARBA00004370"/>
    </source>
</evidence>
<dbReference type="PANTHER" id="PTHR43065">
    <property type="entry name" value="SENSOR HISTIDINE KINASE"/>
    <property type="match status" value="1"/>
</dbReference>
<evidence type="ECO:0000256" key="3">
    <source>
        <dbReference type="ARBA" id="ARBA00012438"/>
    </source>
</evidence>
<evidence type="ECO:0000256" key="5">
    <source>
        <dbReference type="ARBA" id="ARBA00022679"/>
    </source>
</evidence>
<dbReference type="SUPFAM" id="SSF47384">
    <property type="entry name" value="Homodimeric domain of signal transducing histidine kinase"/>
    <property type="match status" value="1"/>
</dbReference>
<dbReference type="PROSITE" id="PS50885">
    <property type="entry name" value="HAMP"/>
    <property type="match status" value="1"/>
</dbReference>
<reference evidence="14" key="1">
    <citation type="submission" date="2009-01" db="EMBL/GenBank/DDBJ databases">
        <title>Complete sequence of Anaeromyxobacter dehalogenans 2CP-1.</title>
        <authorList>
            <consortium name="US DOE Joint Genome Institute"/>
            <person name="Lucas S."/>
            <person name="Copeland A."/>
            <person name="Lapidus A."/>
            <person name="Glavina del Rio T."/>
            <person name="Dalin E."/>
            <person name="Tice H."/>
            <person name="Bruce D."/>
            <person name="Goodwin L."/>
            <person name="Pitluck S."/>
            <person name="Saunders E."/>
            <person name="Brettin T."/>
            <person name="Detter J.C."/>
            <person name="Han C."/>
            <person name="Larimer F."/>
            <person name="Land M."/>
            <person name="Hauser L."/>
            <person name="Kyrpides N."/>
            <person name="Ovchinnikova G."/>
            <person name="Beliaev A.S."/>
            <person name="Richardson P."/>
        </authorList>
    </citation>
    <scope>NUCLEOTIDE SEQUENCE</scope>
    <source>
        <strain evidence="14">2CP-1</strain>
    </source>
</reference>
<keyword evidence="11" id="KW-1133">Transmembrane helix</keyword>
<evidence type="ECO:0000256" key="10">
    <source>
        <dbReference type="SAM" id="Coils"/>
    </source>
</evidence>
<dbReference type="InterPro" id="IPR005467">
    <property type="entry name" value="His_kinase_dom"/>
</dbReference>
<evidence type="ECO:0000256" key="8">
    <source>
        <dbReference type="ARBA" id="ARBA00022840"/>
    </source>
</evidence>
<dbReference type="SMART" id="SM00304">
    <property type="entry name" value="HAMP"/>
    <property type="match status" value="1"/>
</dbReference>
<keyword evidence="5" id="KW-0808">Transferase</keyword>
<dbReference type="GO" id="GO:0005524">
    <property type="term" value="F:ATP binding"/>
    <property type="evidence" value="ECO:0007669"/>
    <property type="project" value="UniProtKB-KW"/>
</dbReference>
<dbReference type="Pfam" id="PF00672">
    <property type="entry name" value="HAMP"/>
    <property type="match status" value="1"/>
</dbReference>
<dbReference type="CDD" id="cd06225">
    <property type="entry name" value="HAMP"/>
    <property type="match status" value="1"/>
</dbReference>
<sequence>MTLRLKLFVLIAGVIIFAMSGVTAVALWRELVRGQELLLREGVALASTTATGASHWVREGGVDPGGPEALPALLERLVSSAPLDRAWIVDSAGKVLACVSRTGEPCPEGVPPSEFQAADWPLQTLSRLVRPEGIVASAPIVRAGAVVGAVRVDFTHEEVVGAARDLAWGAAAVAAFWIALGHLLAAIFIRQVTQPLVSLASAAESLAEERGVRLEEPEDRELVDLVRAFNHMSARLDERRAENQRLIAELEERVAQKTREVLRADRLATLGGIAAGFAHELGNSLNVIRGYAAVTSRELPDDSPHRSDVEAIRREVTRAAGLIERFLVFARARTVHPLVQPVEPILREAVEVLGPAAAHAKVERAVEVEPGLPEVLADAELLRQAFLNLGVNAVQAMQDRGGGKLTVRALREPGGLVVEFHDTGPGIDAEAAAHVFEPFFTTKASGTGLGLAIVRQAAEAHGGTVEVAGAPGAGATFRVHLPAAEAGAAADAAAGGAG</sequence>
<dbReference type="KEGG" id="acp:A2cp1_0125"/>
<dbReference type="Gene3D" id="1.10.287.130">
    <property type="match status" value="1"/>
</dbReference>